<sequence length="95" mass="10081">MLSAMSDGAWISPPENAKPVSSIPPGTPSSATAYHRPGTRQRSSRPTQLRTPARPSVTAVTRKAEEIGPRYAPGRTPTIELSVTGRTPSAVSERT</sequence>
<name>A0A4R3ZZW3_9ACTN</name>
<dbReference type="EMBL" id="SMCX01000001">
    <property type="protein sequence ID" value="TCW26694.1"/>
    <property type="molecule type" value="Genomic_DNA"/>
</dbReference>
<proteinExistence type="predicted"/>
<evidence type="ECO:0000256" key="1">
    <source>
        <dbReference type="SAM" id="MobiDB-lite"/>
    </source>
</evidence>
<feature type="region of interest" description="Disordered" evidence="1">
    <location>
        <begin position="1"/>
        <end position="95"/>
    </location>
</feature>
<protein>
    <submittedName>
        <fullName evidence="2">Uncharacterized protein</fullName>
    </submittedName>
</protein>
<reference evidence="2 3" key="1">
    <citation type="submission" date="2019-03" db="EMBL/GenBank/DDBJ databases">
        <title>Root nodule microbial communities of legume samples collected from USA, Mexico and Botswana.</title>
        <authorList>
            <person name="Hirsch A."/>
        </authorList>
    </citation>
    <scope>NUCLEOTIDE SEQUENCE [LARGE SCALE GENOMIC DNA]</scope>
    <source>
        <strain evidence="2 3">55</strain>
    </source>
</reference>
<feature type="compositionally biased region" description="Polar residues" evidence="1">
    <location>
        <begin position="79"/>
        <end position="95"/>
    </location>
</feature>
<gene>
    <name evidence="2" type="ORF">EDD19_101104</name>
</gene>
<dbReference type="AlphaFoldDB" id="A0A4R3ZZW3"/>
<accession>A0A4R3ZZW3</accession>
<dbReference type="Proteomes" id="UP000295805">
    <property type="component" value="Unassembled WGS sequence"/>
</dbReference>
<organism evidence="2 3">
    <name type="scientific">Dietzia cinnamea</name>
    <dbReference type="NCBI Taxonomy" id="321318"/>
    <lineage>
        <taxon>Bacteria</taxon>
        <taxon>Bacillati</taxon>
        <taxon>Actinomycetota</taxon>
        <taxon>Actinomycetes</taxon>
        <taxon>Mycobacteriales</taxon>
        <taxon>Dietziaceae</taxon>
        <taxon>Dietzia</taxon>
    </lineage>
</organism>
<comment type="caution">
    <text evidence="2">The sequence shown here is derived from an EMBL/GenBank/DDBJ whole genome shotgun (WGS) entry which is preliminary data.</text>
</comment>
<evidence type="ECO:0000313" key="3">
    <source>
        <dbReference type="Proteomes" id="UP000295805"/>
    </source>
</evidence>
<evidence type="ECO:0000313" key="2">
    <source>
        <dbReference type="EMBL" id="TCW26694.1"/>
    </source>
</evidence>